<dbReference type="Pfam" id="PF06722">
    <property type="entry name" value="EryCIII-like_C"/>
    <property type="match status" value="1"/>
</dbReference>
<dbReference type="Gene3D" id="3.40.50.2000">
    <property type="entry name" value="Glycogen Phosphorylase B"/>
    <property type="match status" value="2"/>
</dbReference>
<gene>
    <name evidence="5" type="ORF">JOF56_010381</name>
</gene>
<dbReference type="RefSeq" id="WP_209646677.1">
    <property type="nucleotide sequence ID" value="NZ_JAGINW010000001.1"/>
</dbReference>
<dbReference type="InterPro" id="IPR002213">
    <property type="entry name" value="UDP_glucos_trans"/>
</dbReference>
<dbReference type="PANTHER" id="PTHR48050">
    <property type="entry name" value="STEROL 3-BETA-GLUCOSYLTRANSFERASE"/>
    <property type="match status" value="1"/>
</dbReference>
<accession>A0ABS4U1C6</accession>
<evidence type="ECO:0000259" key="3">
    <source>
        <dbReference type="Pfam" id="PF03033"/>
    </source>
</evidence>
<dbReference type="GO" id="GO:0016757">
    <property type="term" value="F:glycosyltransferase activity"/>
    <property type="evidence" value="ECO:0007669"/>
    <property type="project" value="UniProtKB-KW"/>
</dbReference>
<keyword evidence="6" id="KW-1185">Reference proteome</keyword>
<organism evidence="5 6">
    <name type="scientific">Kibdelosporangium banguiense</name>
    <dbReference type="NCBI Taxonomy" id="1365924"/>
    <lineage>
        <taxon>Bacteria</taxon>
        <taxon>Bacillati</taxon>
        <taxon>Actinomycetota</taxon>
        <taxon>Actinomycetes</taxon>
        <taxon>Pseudonocardiales</taxon>
        <taxon>Pseudonocardiaceae</taxon>
        <taxon>Kibdelosporangium</taxon>
    </lineage>
</organism>
<evidence type="ECO:0000256" key="1">
    <source>
        <dbReference type="ARBA" id="ARBA00004660"/>
    </source>
</evidence>
<dbReference type="InterPro" id="IPR004276">
    <property type="entry name" value="GlycoTrans_28_N"/>
</dbReference>
<name>A0ABS4U1C6_9PSEU</name>
<feature type="domain" description="Erythromycin biosynthesis protein CIII-like C-terminal" evidence="4">
    <location>
        <begin position="273"/>
        <end position="370"/>
    </location>
</feature>
<keyword evidence="5" id="KW-0328">Glycosyltransferase</keyword>
<evidence type="ECO:0000259" key="4">
    <source>
        <dbReference type="Pfam" id="PF06722"/>
    </source>
</evidence>
<dbReference type="Proteomes" id="UP001519332">
    <property type="component" value="Unassembled WGS sequence"/>
</dbReference>
<keyword evidence="2" id="KW-0045">Antibiotic biosynthesis</keyword>
<dbReference type="InterPro" id="IPR050426">
    <property type="entry name" value="Glycosyltransferase_28"/>
</dbReference>
<evidence type="ECO:0000256" key="2">
    <source>
        <dbReference type="ARBA" id="ARBA00023194"/>
    </source>
</evidence>
<sequence length="394" mass="41971">MRLLLTTIGSRGDVQPVVALAAQLKALGQDVRACVPPDFRSQFADLDIPFTPLGPELRSTGKSKPPTADEARKMVEDSVAAQFAAVRAAAEGCDVIVHGGYLVVAARTVAEQMGIPYVMAAYCPVFLPSAHHAPPVYPMLGQKPASDEALWELDTQRWNNTWSALLNSHRAEAGLAPVEDVRSHLFTEKPWLAADPTLAPAPPDVDVVQTGAWILPDDRPLSPELEAFLDAGEPPIYFGFGSIRAPENLSKNMIEAARNLGRRAIVLRGWAELSLVDNEPDCLSIGEVNQQALFKRVAATVHHGGAGTTTAATQAGAPQVVIPQHVDQHYFAQQVQALGIGTAHTSGTPTADSLTEALAQTLTAPKATRAKQTADKVNPDGATTAARHLIAMHN</sequence>
<feature type="domain" description="Glycosyltransferase family 28 N-terminal" evidence="3">
    <location>
        <begin position="4"/>
        <end position="127"/>
    </location>
</feature>
<dbReference type="SUPFAM" id="SSF53756">
    <property type="entry name" value="UDP-Glycosyltransferase/glycogen phosphorylase"/>
    <property type="match status" value="1"/>
</dbReference>
<comment type="caution">
    <text evidence="5">The sequence shown here is derived from an EMBL/GenBank/DDBJ whole genome shotgun (WGS) entry which is preliminary data.</text>
</comment>
<dbReference type="PANTHER" id="PTHR48050:SF13">
    <property type="entry name" value="STEROL 3-BETA-GLUCOSYLTRANSFERASE UGT80A2"/>
    <property type="match status" value="1"/>
</dbReference>
<dbReference type="CDD" id="cd03784">
    <property type="entry name" value="GT1_Gtf-like"/>
    <property type="match status" value="1"/>
</dbReference>
<keyword evidence="5" id="KW-0808">Transferase</keyword>
<comment type="pathway">
    <text evidence="1">Antibiotic biosynthesis; vancomycin biosynthesis.</text>
</comment>
<dbReference type="Pfam" id="PF03033">
    <property type="entry name" value="Glyco_transf_28"/>
    <property type="match status" value="1"/>
</dbReference>
<proteinExistence type="predicted"/>
<protein>
    <submittedName>
        <fullName evidence="5">Vancomycin aglycone glucosyltransferase</fullName>
        <ecNumber evidence="5">2.4.1.310</ecNumber>
    </submittedName>
</protein>
<reference evidence="5 6" key="1">
    <citation type="submission" date="2021-03" db="EMBL/GenBank/DDBJ databases">
        <title>Sequencing the genomes of 1000 actinobacteria strains.</title>
        <authorList>
            <person name="Klenk H.-P."/>
        </authorList>
    </citation>
    <scope>NUCLEOTIDE SEQUENCE [LARGE SCALE GENOMIC DNA]</scope>
    <source>
        <strain evidence="5 6">DSM 46670</strain>
    </source>
</reference>
<evidence type="ECO:0000313" key="6">
    <source>
        <dbReference type="Proteomes" id="UP001519332"/>
    </source>
</evidence>
<dbReference type="EC" id="2.4.1.310" evidence="5"/>
<evidence type="ECO:0000313" key="5">
    <source>
        <dbReference type="EMBL" id="MBP2329996.1"/>
    </source>
</evidence>
<dbReference type="InterPro" id="IPR010610">
    <property type="entry name" value="EryCIII-like_C"/>
</dbReference>
<dbReference type="EMBL" id="JAGINW010000001">
    <property type="protein sequence ID" value="MBP2329996.1"/>
    <property type="molecule type" value="Genomic_DNA"/>
</dbReference>